<sequence length="126" mass="14577">MKEEEYPFKAQKCPCRHKTEEQKTLVVKIVDVQKLDHDNENELLLRVKEQPIACGLIVTKAFRELKGGIYEGSNELDLILQGKEKVYRHAIHIIGFGNDEKEGKKYWIIKNSYGKDWGVDGYARIA</sequence>
<feature type="non-terminal residue" evidence="6">
    <location>
        <position position="126"/>
    </location>
</feature>
<organism evidence="6 7">
    <name type="scientific">Juglans regia</name>
    <name type="common">English walnut</name>
    <dbReference type="NCBI Taxonomy" id="51240"/>
    <lineage>
        <taxon>Eukaryota</taxon>
        <taxon>Viridiplantae</taxon>
        <taxon>Streptophyta</taxon>
        <taxon>Embryophyta</taxon>
        <taxon>Tracheophyta</taxon>
        <taxon>Spermatophyta</taxon>
        <taxon>Magnoliopsida</taxon>
        <taxon>eudicotyledons</taxon>
        <taxon>Gunneridae</taxon>
        <taxon>Pentapetalae</taxon>
        <taxon>rosids</taxon>
        <taxon>fabids</taxon>
        <taxon>Fagales</taxon>
        <taxon>Juglandaceae</taxon>
        <taxon>Juglans</taxon>
    </lineage>
</organism>
<evidence type="ECO:0000259" key="5">
    <source>
        <dbReference type="Pfam" id="PF00112"/>
    </source>
</evidence>
<dbReference type="GO" id="GO:0006508">
    <property type="term" value="P:proteolysis"/>
    <property type="evidence" value="ECO:0007669"/>
    <property type="project" value="UniProtKB-KW"/>
</dbReference>
<dbReference type="AlphaFoldDB" id="A0A833XVL6"/>
<protein>
    <recommendedName>
        <fullName evidence="5">Peptidase C1A papain C-terminal domain-containing protein</fullName>
    </recommendedName>
</protein>
<dbReference type="Pfam" id="PF00112">
    <property type="entry name" value="Peptidase_C1"/>
    <property type="match status" value="1"/>
</dbReference>
<dbReference type="Gene3D" id="3.90.70.10">
    <property type="entry name" value="Cysteine proteinases"/>
    <property type="match status" value="1"/>
</dbReference>
<evidence type="ECO:0000313" key="7">
    <source>
        <dbReference type="Proteomes" id="UP000619265"/>
    </source>
</evidence>
<dbReference type="InterPro" id="IPR038765">
    <property type="entry name" value="Papain-like_cys_pep_sf"/>
</dbReference>
<proteinExistence type="inferred from homology"/>
<reference evidence="6" key="1">
    <citation type="submission" date="2015-10" db="EMBL/GenBank/DDBJ databases">
        <authorList>
            <person name="Martinez-Garcia P.J."/>
            <person name="Crepeau M.W."/>
            <person name="Puiu D."/>
            <person name="Gonzalez-Ibeas D."/>
            <person name="Whalen J."/>
            <person name="Stevens K."/>
            <person name="Paul R."/>
            <person name="Butterfield T."/>
            <person name="Britton M."/>
            <person name="Reagan R."/>
            <person name="Chakraborty S."/>
            <person name="Walawage S.L."/>
            <person name="Vasquez-Gross H.A."/>
            <person name="Cardeno C."/>
            <person name="Famula R."/>
            <person name="Pratt K."/>
            <person name="Kuruganti S."/>
            <person name="Aradhya M.K."/>
            <person name="Leslie C.A."/>
            <person name="Dandekar A.M."/>
            <person name="Salzberg S.L."/>
            <person name="Wegrzyn J.L."/>
            <person name="Langley C.H."/>
            <person name="Neale D.B."/>
        </authorList>
    </citation>
    <scope>NUCLEOTIDE SEQUENCE</scope>
    <source>
        <tissue evidence="6">Leaves</tissue>
    </source>
</reference>
<reference evidence="6" key="2">
    <citation type="submission" date="2020-03" db="EMBL/GenBank/DDBJ databases">
        <title>Walnut 2.0.</title>
        <authorList>
            <person name="Marrano A."/>
            <person name="Britton M."/>
            <person name="Zimin A.V."/>
            <person name="Zaini P.A."/>
            <person name="Workman R."/>
            <person name="Puiu D."/>
            <person name="Bianco L."/>
            <person name="Allen B.J."/>
            <person name="Troggio M."/>
            <person name="Leslie C.A."/>
            <person name="Timp W."/>
            <person name="Dendekar A."/>
            <person name="Salzberg S.L."/>
            <person name="Neale D.B."/>
        </authorList>
    </citation>
    <scope>NUCLEOTIDE SEQUENCE</scope>
    <source>
        <tissue evidence="6">Leaves</tissue>
    </source>
</reference>
<evidence type="ECO:0000256" key="1">
    <source>
        <dbReference type="ARBA" id="ARBA00008455"/>
    </source>
</evidence>
<dbReference type="SUPFAM" id="SSF54001">
    <property type="entry name" value="Cysteine proteinases"/>
    <property type="match status" value="1"/>
</dbReference>
<feature type="domain" description="Peptidase C1A papain C-terminal" evidence="5">
    <location>
        <begin position="2"/>
        <end position="126"/>
    </location>
</feature>
<keyword evidence="4" id="KW-0788">Thiol protease</keyword>
<dbReference type="GO" id="GO:0008234">
    <property type="term" value="F:cysteine-type peptidase activity"/>
    <property type="evidence" value="ECO:0007669"/>
    <property type="project" value="UniProtKB-KW"/>
</dbReference>
<dbReference type="EMBL" id="LIHL02000004">
    <property type="protein sequence ID" value="KAF5472214.1"/>
    <property type="molecule type" value="Genomic_DNA"/>
</dbReference>
<name>A0A833XVL6_JUGRE</name>
<keyword evidence="3" id="KW-0378">Hydrolase</keyword>
<dbReference type="Gramene" id="Jr04_08370_p1">
    <property type="protein sequence ID" value="cds.Jr04_08370_p1"/>
    <property type="gene ID" value="Jr04_08370"/>
</dbReference>
<dbReference type="Proteomes" id="UP000619265">
    <property type="component" value="Unassembled WGS sequence"/>
</dbReference>
<dbReference type="InterPro" id="IPR000668">
    <property type="entry name" value="Peptidase_C1A_C"/>
</dbReference>
<evidence type="ECO:0000313" key="6">
    <source>
        <dbReference type="EMBL" id="KAF5472214.1"/>
    </source>
</evidence>
<dbReference type="InterPro" id="IPR013128">
    <property type="entry name" value="Peptidase_C1A"/>
</dbReference>
<evidence type="ECO:0000256" key="4">
    <source>
        <dbReference type="ARBA" id="ARBA00022807"/>
    </source>
</evidence>
<comment type="similarity">
    <text evidence="1">Belongs to the peptidase C1 family.</text>
</comment>
<evidence type="ECO:0000256" key="3">
    <source>
        <dbReference type="ARBA" id="ARBA00022801"/>
    </source>
</evidence>
<accession>A0A833XVL6</accession>
<evidence type="ECO:0000256" key="2">
    <source>
        <dbReference type="ARBA" id="ARBA00022670"/>
    </source>
</evidence>
<comment type="caution">
    <text evidence="6">The sequence shown here is derived from an EMBL/GenBank/DDBJ whole genome shotgun (WGS) entry which is preliminary data.</text>
</comment>
<gene>
    <name evidence="6" type="ORF">F2P56_008951</name>
</gene>
<keyword evidence="2" id="KW-0645">Protease</keyword>
<dbReference type="PANTHER" id="PTHR12411">
    <property type="entry name" value="CYSTEINE PROTEASE FAMILY C1-RELATED"/>
    <property type="match status" value="1"/>
</dbReference>